<proteinExistence type="predicted"/>
<dbReference type="PANTHER" id="PTHR13464:SF0">
    <property type="entry name" value="SAP30-BINDING PROTEIN"/>
    <property type="match status" value="1"/>
</dbReference>
<evidence type="ECO:0008006" key="4">
    <source>
        <dbReference type="Google" id="ProtNLM"/>
    </source>
</evidence>
<dbReference type="PANTHER" id="PTHR13464">
    <property type="entry name" value="TRANSCRIPTIONAL REGULATOR PROTEIN HCNGP"/>
    <property type="match status" value="1"/>
</dbReference>
<feature type="region of interest" description="Disordered" evidence="1">
    <location>
        <begin position="311"/>
        <end position="344"/>
    </location>
</feature>
<dbReference type="GO" id="GO:0006355">
    <property type="term" value="P:regulation of DNA-templated transcription"/>
    <property type="evidence" value="ECO:0007669"/>
    <property type="project" value="InterPro"/>
</dbReference>
<feature type="compositionally biased region" description="Basic and acidic residues" evidence="1">
    <location>
        <begin position="37"/>
        <end position="59"/>
    </location>
</feature>
<dbReference type="InterPro" id="IPR012479">
    <property type="entry name" value="SAP30BP"/>
</dbReference>
<name>A0A067GRB7_CITSI</name>
<dbReference type="EMBL" id="KK784879">
    <property type="protein sequence ID" value="KDO77881.1"/>
    <property type="molecule type" value="Genomic_DNA"/>
</dbReference>
<accession>A0A067GRB7</accession>
<dbReference type="Proteomes" id="UP000027120">
    <property type="component" value="Unassembled WGS sequence"/>
</dbReference>
<feature type="compositionally biased region" description="Basic and acidic residues" evidence="1">
    <location>
        <begin position="370"/>
        <end position="388"/>
    </location>
</feature>
<gene>
    <name evidence="2" type="ORF">CISIN_1g016041mg</name>
</gene>
<dbReference type="Pfam" id="PF07818">
    <property type="entry name" value="HCNGP"/>
    <property type="match status" value="1"/>
</dbReference>
<sequence>MSSKKKQAEGIALLSMYNDDEDDEEMEDLEEEEEEEEQRHENQEDEGNREAKNLEEDLRMTGGDDAVAGDETSTPLQPHVDAPAASGSRRRGRGRFTIVDYGHDEVAMSPEPEEGEIDLRRAHVLGYDQASEQLEKSEPDATAWSMMESETVIGEESIEVKEEEVDPLDKFLPPPPKVKCSEELQRKIDKFLGLKRIGKSFNAEVRNRKDYRNPDFLLHAVRYQDIDQIGSCFSKDVFDPHGYDKSDYYDEIEADMRRERERKDQENKKNQKVEFIAGGVQAGIIAGAQKPNIPIPAAVASGLQSVPMATDAVARDGRQNKKSKWDKVDGDRRNPLPSVGQDSLSAVGAHAAILSAANAGTGYTAFAQQRRREAEERRSSERKLERKS</sequence>
<feature type="region of interest" description="Disordered" evidence="1">
    <location>
        <begin position="360"/>
        <end position="388"/>
    </location>
</feature>
<feature type="compositionally biased region" description="Acidic residues" evidence="1">
    <location>
        <begin position="18"/>
        <end position="36"/>
    </location>
</feature>
<feature type="region of interest" description="Disordered" evidence="1">
    <location>
        <begin position="1"/>
        <end position="94"/>
    </location>
</feature>
<reference evidence="2 3" key="1">
    <citation type="submission" date="2014-04" db="EMBL/GenBank/DDBJ databases">
        <authorList>
            <consortium name="International Citrus Genome Consortium"/>
            <person name="Gmitter F."/>
            <person name="Chen C."/>
            <person name="Farmerie W."/>
            <person name="Harkins T."/>
            <person name="Desany B."/>
            <person name="Mohiuddin M."/>
            <person name="Kodira C."/>
            <person name="Borodovsky M."/>
            <person name="Lomsadze A."/>
            <person name="Burns P."/>
            <person name="Jenkins J."/>
            <person name="Prochnik S."/>
            <person name="Shu S."/>
            <person name="Chapman J."/>
            <person name="Pitluck S."/>
            <person name="Schmutz J."/>
            <person name="Rokhsar D."/>
        </authorList>
    </citation>
    <scope>NUCLEOTIDE SEQUENCE</scope>
</reference>
<evidence type="ECO:0000256" key="1">
    <source>
        <dbReference type="SAM" id="MobiDB-lite"/>
    </source>
</evidence>
<keyword evidence="3" id="KW-1185">Reference proteome</keyword>
<organism evidence="2 3">
    <name type="scientific">Citrus sinensis</name>
    <name type="common">Sweet orange</name>
    <name type="synonym">Citrus aurantium var. sinensis</name>
    <dbReference type="NCBI Taxonomy" id="2711"/>
    <lineage>
        <taxon>Eukaryota</taxon>
        <taxon>Viridiplantae</taxon>
        <taxon>Streptophyta</taxon>
        <taxon>Embryophyta</taxon>
        <taxon>Tracheophyta</taxon>
        <taxon>Spermatophyta</taxon>
        <taxon>Magnoliopsida</taxon>
        <taxon>eudicotyledons</taxon>
        <taxon>Gunneridae</taxon>
        <taxon>Pentapetalae</taxon>
        <taxon>rosids</taxon>
        <taxon>malvids</taxon>
        <taxon>Sapindales</taxon>
        <taxon>Rutaceae</taxon>
        <taxon>Aurantioideae</taxon>
        <taxon>Citrus</taxon>
    </lineage>
</organism>
<evidence type="ECO:0000313" key="3">
    <source>
        <dbReference type="Proteomes" id="UP000027120"/>
    </source>
</evidence>
<evidence type="ECO:0000313" key="2">
    <source>
        <dbReference type="EMBL" id="KDO77881.1"/>
    </source>
</evidence>
<feature type="compositionally biased region" description="Basic and acidic residues" evidence="1">
    <location>
        <begin position="313"/>
        <end position="334"/>
    </location>
</feature>
<protein>
    <recommendedName>
        <fullName evidence="4">SAP30-binding protein</fullName>
    </recommendedName>
</protein>
<dbReference type="AlphaFoldDB" id="A0A067GRB7"/>